<dbReference type="EMBL" id="JFKA01000001">
    <property type="protein sequence ID" value="OSQ40848.1"/>
    <property type="molecule type" value="Genomic_DNA"/>
</dbReference>
<evidence type="ECO:0000313" key="1">
    <source>
        <dbReference type="EMBL" id="OSQ40848.1"/>
    </source>
</evidence>
<keyword evidence="2" id="KW-1185">Reference proteome</keyword>
<dbReference type="STRING" id="1293891.TMES_04085"/>
<evidence type="ECO:0000313" key="2">
    <source>
        <dbReference type="Proteomes" id="UP000193391"/>
    </source>
</evidence>
<sequence>MVVGRRGDWAGIGQLVFLAPTLRLRPPCATCHLPPATCHPFDGPAKWIVWRGFAGTGICVFAGGVKTP</sequence>
<dbReference type="AlphaFoldDB" id="A0A1Y2L6Q9"/>
<proteinExistence type="predicted"/>
<comment type="caution">
    <text evidence="1">The sequence shown here is derived from an EMBL/GenBank/DDBJ whole genome shotgun (WGS) entry which is preliminary data.</text>
</comment>
<dbReference type="Proteomes" id="UP000193391">
    <property type="component" value="Unassembled WGS sequence"/>
</dbReference>
<protein>
    <submittedName>
        <fullName evidence="1">Uncharacterized protein</fullName>
    </submittedName>
</protein>
<organism evidence="1 2">
    <name type="scientific">Thalassospira mesophila</name>
    <dbReference type="NCBI Taxonomy" id="1293891"/>
    <lineage>
        <taxon>Bacteria</taxon>
        <taxon>Pseudomonadati</taxon>
        <taxon>Pseudomonadota</taxon>
        <taxon>Alphaproteobacteria</taxon>
        <taxon>Rhodospirillales</taxon>
        <taxon>Thalassospiraceae</taxon>
        <taxon>Thalassospira</taxon>
    </lineage>
</organism>
<accession>A0A1Y2L6Q9</accession>
<gene>
    <name evidence="1" type="ORF">TMES_04085</name>
</gene>
<name>A0A1Y2L6Q9_9PROT</name>
<reference evidence="1 2" key="1">
    <citation type="submission" date="2014-03" db="EMBL/GenBank/DDBJ databases">
        <title>The draft genome sequence of Thalassospira mesophila JCM 18969.</title>
        <authorList>
            <person name="Lai Q."/>
            <person name="Shao Z."/>
        </authorList>
    </citation>
    <scope>NUCLEOTIDE SEQUENCE [LARGE SCALE GENOMIC DNA]</scope>
    <source>
        <strain evidence="1 2">JCM 18969</strain>
    </source>
</reference>